<keyword evidence="2" id="KW-1185">Reference proteome</keyword>
<protein>
    <submittedName>
        <fullName evidence="1">Uncharacterized protein</fullName>
    </submittedName>
</protein>
<reference evidence="1" key="2">
    <citation type="journal article" date="2020" name="Nat. Commun.">
        <title>Large-scale genome sequencing of mycorrhizal fungi provides insights into the early evolution of symbiotic traits.</title>
        <authorList>
            <person name="Miyauchi S."/>
            <person name="Kiss E."/>
            <person name="Kuo A."/>
            <person name="Drula E."/>
            <person name="Kohler A."/>
            <person name="Sanchez-Garcia M."/>
            <person name="Morin E."/>
            <person name="Andreopoulos B."/>
            <person name="Barry K.W."/>
            <person name="Bonito G."/>
            <person name="Buee M."/>
            <person name="Carver A."/>
            <person name="Chen C."/>
            <person name="Cichocki N."/>
            <person name="Clum A."/>
            <person name="Culley D."/>
            <person name="Crous P.W."/>
            <person name="Fauchery L."/>
            <person name="Girlanda M."/>
            <person name="Hayes R.D."/>
            <person name="Keri Z."/>
            <person name="LaButti K."/>
            <person name="Lipzen A."/>
            <person name="Lombard V."/>
            <person name="Magnuson J."/>
            <person name="Maillard F."/>
            <person name="Murat C."/>
            <person name="Nolan M."/>
            <person name="Ohm R.A."/>
            <person name="Pangilinan J."/>
            <person name="Pereira M.F."/>
            <person name="Perotto S."/>
            <person name="Peter M."/>
            <person name="Pfister S."/>
            <person name="Riley R."/>
            <person name="Sitrit Y."/>
            <person name="Stielow J.B."/>
            <person name="Szollosi G."/>
            <person name="Zifcakova L."/>
            <person name="Stursova M."/>
            <person name="Spatafora J.W."/>
            <person name="Tedersoo L."/>
            <person name="Vaario L.M."/>
            <person name="Yamada A."/>
            <person name="Yan M."/>
            <person name="Wang P."/>
            <person name="Xu J."/>
            <person name="Bruns T."/>
            <person name="Baldrian P."/>
            <person name="Vilgalys R."/>
            <person name="Dunand C."/>
            <person name="Henrissat B."/>
            <person name="Grigoriev I.V."/>
            <person name="Hibbett D."/>
            <person name="Nagy L.G."/>
            <person name="Martin F.M."/>
        </authorList>
    </citation>
    <scope>NUCLEOTIDE SEQUENCE</scope>
    <source>
        <strain evidence="1">Prilba</strain>
    </source>
</reference>
<dbReference type="AlphaFoldDB" id="A0A9P5MM06"/>
<accession>A0A9P5MM06</accession>
<dbReference type="EMBL" id="WHVB01000028">
    <property type="protein sequence ID" value="KAF8469434.1"/>
    <property type="molecule type" value="Genomic_DNA"/>
</dbReference>
<evidence type="ECO:0000313" key="1">
    <source>
        <dbReference type="EMBL" id="KAF8469434.1"/>
    </source>
</evidence>
<organism evidence="1 2">
    <name type="scientific">Russula ochroleuca</name>
    <dbReference type="NCBI Taxonomy" id="152965"/>
    <lineage>
        <taxon>Eukaryota</taxon>
        <taxon>Fungi</taxon>
        <taxon>Dikarya</taxon>
        <taxon>Basidiomycota</taxon>
        <taxon>Agaricomycotina</taxon>
        <taxon>Agaricomycetes</taxon>
        <taxon>Russulales</taxon>
        <taxon>Russulaceae</taxon>
        <taxon>Russula</taxon>
    </lineage>
</organism>
<feature type="non-terminal residue" evidence="1">
    <location>
        <position position="1"/>
    </location>
</feature>
<gene>
    <name evidence="1" type="ORF">DFH94DRAFT_773869</name>
</gene>
<comment type="caution">
    <text evidence="1">The sequence shown here is derived from an EMBL/GenBank/DDBJ whole genome shotgun (WGS) entry which is preliminary data.</text>
</comment>
<name>A0A9P5MM06_9AGAM</name>
<proteinExistence type="predicted"/>
<evidence type="ECO:0000313" key="2">
    <source>
        <dbReference type="Proteomes" id="UP000759537"/>
    </source>
</evidence>
<sequence length="72" mass="8620">SHGRMLLILPVVRHFGSSDHFHKHPMMTMRRTHHFCYSSVFCRGTMISPFMYERYILLLNNFLCGMRGCYYS</sequence>
<dbReference type="Proteomes" id="UP000759537">
    <property type="component" value="Unassembled WGS sequence"/>
</dbReference>
<reference evidence="1" key="1">
    <citation type="submission" date="2019-10" db="EMBL/GenBank/DDBJ databases">
        <authorList>
            <consortium name="DOE Joint Genome Institute"/>
            <person name="Kuo A."/>
            <person name="Miyauchi S."/>
            <person name="Kiss E."/>
            <person name="Drula E."/>
            <person name="Kohler A."/>
            <person name="Sanchez-Garcia M."/>
            <person name="Andreopoulos B."/>
            <person name="Barry K.W."/>
            <person name="Bonito G."/>
            <person name="Buee M."/>
            <person name="Carver A."/>
            <person name="Chen C."/>
            <person name="Cichocki N."/>
            <person name="Clum A."/>
            <person name="Culley D."/>
            <person name="Crous P.W."/>
            <person name="Fauchery L."/>
            <person name="Girlanda M."/>
            <person name="Hayes R."/>
            <person name="Keri Z."/>
            <person name="LaButti K."/>
            <person name="Lipzen A."/>
            <person name="Lombard V."/>
            <person name="Magnuson J."/>
            <person name="Maillard F."/>
            <person name="Morin E."/>
            <person name="Murat C."/>
            <person name="Nolan M."/>
            <person name="Ohm R."/>
            <person name="Pangilinan J."/>
            <person name="Pereira M."/>
            <person name="Perotto S."/>
            <person name="Peter M."/>
            <person name="Riley R."/>
            <person name="Sitrit Y."/>
            <person name="Stielow B."/>
            <person name="Szollosi G."/>
            <person name="Zifcakova L."/>
            <person name="Stursova M."/>
            <person name="Spatafora J.W."/>
            <person name="Tedersoo L."/>
            <person name="Vaario L.-M."/>
            <person name="Yamada A."/>
            <person name="Yan M."/>
            <person name="Wang P."/>
            <person name="Xu J."/>
            <person name="Bruns T."/>
            <person name="Baldrian P."/>
            <person name="Vilgalys R."/>
            <person name="Henrissat B."/>
            <person name="Grigoriev I.V."/>
            <person name="Hibbett D."/>
            <person name="Nagy L.G."/>
            <person name="Martin F.M."/>
        </authorList>
    </citation>
    <scope>NUCLEOTIDE SEQUENCE</scope>
    <source>
        <strain evidence="1">Prilba</strain>
    </source>
</reference>